<keyword evidence="3" id="KW-0597">Phosphoprotein</keyword>
<dbReference type="EMBL" id="CP078145">
    <property type="protein sequence ID" value="QXN95965.1"/>
    <property type="molecule type" value="Genomic_DNA"/>
</dbReference>
<dbReference type="Pfam" id="PF00975">
    <property type="entry name" value="Thioesterase"/>
    <property type="match status" value="1"/>
</dbReference>
<dbReference type="Pfam" id="PF13193">
    <property type="entry name" value="AMP-binding_C"/>
    <property type="match status" value="1"/>
</dbReference>
<dbReference type="PANTHER" id="PTHR45527:SF1">
    <property type="entry name" value="FATTY ACID SYNTHASE"/>
    <property type="match status" value="1"/>
</dbReference>
<name>A0ABX8S1Y8_NOCIO</name>
<dbReference type="PANTHER" id="PTHR45527">
    <property type="entry name" value="NONRIBOSOMAL PEPTIDE SYNTHETASE"/>
    <property type="match status" value="1"/>
</dbReference>
<dbReference type="InterPro" id="IPR001031">
    <property type="entry name" value="Thioesterase"/>
</dbReference>
<dbReference type="Pfam" id="PF00550">
    <property type="entry name" value="PP-binding"/>
    <property type="match status" value="1"/>
</dbReference>
<dbReference type="PROSITE" id="PS50075">
    <property type="entry name" value="CARRIER"/>
    <property type="match status" value="1"/>
</dbReference>
<organism evidence="6 7">
    <name type="scientific">Nocardia iowensis</name>
    <dbReference type="NCBI Taxonomy" id="204891"/>
    <lineage>
        <taxon>Bacteria</taxon>
        <taxon>Bacillati</taxon>
        <taxon>Actinomycetota</taxon>
        <taxon>Actinomycetes</taxon>
        <taxon>Mycobacteriales</taxon>
        <taxon>Nocardiaceae</taxon>
        <taxon>Nocardia</taxon>
    </lineage>
</organism>
<dbReference type="PROSITE" id="PS00012">
    <property type="entry name" value="PHOSPHOPANTETHEINE"/>
    <property type="match status" value="1"/>
</dbReference>
<accession>A0ABX8S1Y8</accession>
<dbReference type="CDD" id="cd05930">
    <property type="entry name" value="A_NRPS"/>
    <property type="match status" value="1"/>
</dbReference>
<feature type="region of interest" description="Disordered" evidence="4">
    <location>
        <begin position="197"/>
        <end position="233"/>
    </location>
</feature>
<dbReference type="InterPro" id="IPR025110">
    <property type="entry name" value="AMP-bd_C"/>
</dbReference>
<sequence>MQRWLSESEGGVLTGADDAVPREAMSLERTDATAQSMYPLSTAQLRWWVAQQLQPAVPITVAMYLDLSGPLDVGLMLRCARRAARELQSPHLRFRVVDGYPRQYVDTAAELPIRLADLTNHADPIAAAQEQMERDYSSPLDPLTDDLTVATVFQVAPDHHLLYLRSHHIVLDGVGAAAVLRRTGELYRSEVLAGHGLSATNGHPSGGNGSGPSAGGGTPGRVAPESGSGHRRATARVLWRSASQVGDSESCGMPAGSTRTITDVGGPVNNAVAEPNSVPTARVAPPKEVRPLTVPELLDEERKYQDSARASTDRDYWRDQLATLGEPIGLAGRPAAPEPRPHRVTATMDAATAELLAAARARHGATFPELAITAFACYLARMTGSAEVTLTMPVTARPTAALRRSAGSMSNVVPLRLTGLDTGTVGGVIAQVRSTVIGALRHQRYRYEDMQRDRGQHHVVRGGFGPVVNVLGFTEPFGLGSLTGQVRLLSLGPVEDLLVNGYQAGPDERSISIDFHANPARYRYDLVAWQHRVFLDYFAHFLAAESDCPIPALDLALPAPMAADPAGPVRVLPDLLRAGLVPDAVAVQDGARTMTYRELDDTSSKWARQLMAGGARPGEFVAIAIPRSLESVLALWAVAKSGACFVPVDPADPADRIATVIADSGARQGITVVAVRDGLPCDTGYAARQDGDTDESVGGCGTHWLVLDDPRAIAETERLAGTPIADDERPRSLRPDHPAYLIYTSGTTGTPKGVLVTHRGLGSLTDYITEHYGVGRDSVVLHAHAPSFDAHLLELLACFAAGARLAVEPPSVIAGGALARLIADSGGTHFLTTPAVLATLSPTDLPGLRAVVVGGETCPAELVREWAPHVRLFNGYGPTETTVMATQTGPMTPGEPVTIGAALPGVLAVVFDSRLTRVPPGARGELYLGGIGVADGYLRNPAGTAVRFVADPFGIGQRLYRTGDLVSAGPDGAFEFLGRVDGQVEVRGRRIEPAEIETALLAGPEIAHAVVTVADAGRPEARLVGYVVAAEGSPFDSAATVRRLRDTLPAALVPSALIELDRLPVSGNGKVDRAALPTPVATPRPYRAPETTTQRLVAEHMGRATGQHRVGLDDDFFEIGGNSLLGVAVSAELAAATEVPVTVRWLYTTPTVEALADRITGYDGVDAASDDALGVLLTLRGKGTRPPLFCVHSAVPLAWCYAGLARYVTDRPVYGLQAPTLTGPVRAISTIDELADSYVDAMLRVQPEGPYHLLGWSLGGQIAHAIAVRLRDRGASVAALAMLDSVVFPDGADPPPVPRMRDLLTHLLGDEPADADAAPELTAAEAAAELARAGASFGTGLSETQLERLHRGYVDGVALSHGYRPGVFDGDLLYFSATRGPTELFGADIWRPFVTGDLIEHPVEATHAQLTNAAVVEVIGPILARHLERVAVPVAARSAP</sequence>
<dbReference type="Pfam" id="PF00668">
    <property type="entry name" value="Condensation"/>
    <property type="match status" value="2"/>
</dbReference>
<dbReference type="InterPro" id="IPR020806">
    <property type="entry name" value="PKS_PP-bd"/>
</dbReference>
<evidence type="ECO:0000313" key="6">
    <source>
        <dbReference type="EMBL" id="QXN95965.1"/>
    </source>
</evidence>
<dbReference type="SMART" id="SM00823">
    <property type="entry name" value="PKS_PP"/>
    <property type="match status" value="1"/>
</dbReference>
<dbReference type="InterPro" id="IPR000873">
    <property type="entry name" value="AMP-dep_synth/lig_dom"/>
</dbReference>
<dbReference type="SMART" id="SM00824">
    <property type="entry name" value="PKS_TE"/>
    <property type="match status" value="1"/>
</dbReference>
<dbReference type="NCBIfam" id="TIGR01733">
    <property type="entry name" value="AA-adenyl-dom"/>
    <property type="match status" value="1"/>
</dbReference>
<evidence type="ECO:0000256" key="4">
    <source>
        <dbReference type="SAM" id="MobiDB-lite"/>
    </source>
</evidence>
<reference evidence="6 7" key="1">
    <citation type="submission" date="2021-07" db="EMBL/GenBank/DDBJ databases">
        <title>Whole Genome Sequence of Nocardia Iowensis.</title>
        <authorList>
            <person name="Lamm A."/>
            <person name="Collins-Fairclough A.M."/>
            <person name="Bunk B."/>
            <person name="Sproer C."/>
        </authorList>
    </citation>
    <scope>NUCLEOTIDE SEQUENCE [LARGE SCALE GENOMIC DNA]</scope>
    <source>
        <strain evidence="6 7">NRRL 5646</strain>
    </source>
</reference>
<dbReference type="PROSITE" id="PS00455">
    <property type="entry name" value="AMP_BINDING"/>
    <property type="match status" value="1"/>
</dbReference>
<feature type="domain" description="Carrier" evidence="5">
    <location>
        <begin position="1087"/>
        <end position="1163"/>
    </location>
</feature>
<dbReference type="InterPro" id="IPR009081">
    <property type="entry name" value="PP-bd_ACP"/>
</dbReference>
<keyword evidence="7" id="KW-1185">Reference proteome</keyword>
<protein>
    <submittedName>
        <fullName evidence="6">Amino acid adenylation domain-containing protein</fullName>
    </submittedName>
</protein>
<dbReference type="Pfam" id="PF00501">
    <property type="entry name" value="AMP-binding"/>
    <property type="match status" value="1"/>
</dbReference>
<proteinExistence type="predicted"/>
<dbReference type="InterPro" id="IPR020845">
    <property type="entry name" value="AMP-binding_CS"/>
</dbReference>
<evidence type="ECO:0000259" key="5">
    <source>
        <dbReference type="PROSITE" id="PS50075"/>
    </source>
</evidence>
<dbReference type="InterPro" id="IPR001242">
    <property type="entry name" value="Condensation_dom"/>
</dbReference>
<dbReference type="InterPro" id="IPR020802">
    <property type="entry name" value="TesA-like"/>
</dbReference>
<evidence type="ECO:0000313" key="7">
    <source>
        <dbReference type="Proteomes" id="UP000694257"/>
    </source>
</evidence>
<evidence type="ECO:0000256" key="3">
    <source>
        <dbReference type="ARBA" id="ARBA00022553"/>
    </source>
</evidence>
<feature type="compositionally biased region" description="Gly residues" evidence="4">
    <location>
        <begin position="204"/>
        <end position="219"/>
    </location>
</feature>
<dbReference type="InterPro" id="IPR006162">
    <property type="entry name" value="Ppantetheine_attach_site"/>
</dbReference>
<comment type="cofactor">
    <cofactor evidence="1">
        <name>pantetheine 4'-phosphate</name>
        <dbReference type="ChEBI" id="CHEBI:47942"/>
    </cofactor>
</comment>
<keyword evidence="2" id="KW-0596">Phosphopantetheine</keyword>
<dbReference type="Proteomes" id="UP000694257">
    <property type="component" value="Chromosome"/>
</dbReference>
<gene>
    <name evidence="6" type="ORF">KV110_33850</name>
</gene>
<evidence type="ECO:0000256" key="2">
    <source>
        <dbReference type="ARBA" id="ARBA00022450"/>
    </source>
</evidence>
<evidence type="ECO:0000256" key="1">
    <source>
        <dbReference type="ARBA" id="ARBA00001957"/>
    </source>
</evidence>
<dbReference type="InterPro" id="IPR010071">
    <property type="entry name" value="AA_adenyl_dom"/>
</dbReference>